<organism evidence="7 8">
    <name type="scientific">Ascodesmis nigricans</name>
    <dbReference type="NCBI Taxonomy" id="341454"/>
    <lineage>
        <taxon>Eukaryota</taxon>
        <taxon>Fungi</taxon>
        <taxon>Dikarya</taxon>
        <taxon>Ascomycota</taxon>
        <taxon>Pezizomycotina</taxon>
        <taxon>Pezizomycetes</taxon>
        <taxon>Pezizales</taxon>
        <taxon>Ascodesmidaceae</taxon>
        <taxon>Ascodesmis</taxon>
    </lineage>
</organism>
<dbReference type="InParanoid" id="A0A4S2MM35"/>
<dbReference type="OrthoDB" id="4074965at2759"/>
<accession>A0A4S2MM35</accession>
<reference evidence="7 8" key="1">
    <citation type="submission" date="2019-04" db="EMBL/GenBank/DDBJ databases">
        <title>Comparative genomics and transcriptomics to analyze fruiting body development in filamentous ascomycetes.</title>
        <authorList>
            <consortium name="DOE Joint Genome Institute"/>
            <person name="Lutkenhaus R."/>
            <person name="Traeger S."/>
            <person name="Breuer J."/>
            <person name="Kuo A."/>
            <person name="Lipzen A."/>
            <person name="Pangilinan J."/>
            <person name="Dilworth D."/>
            <person name="Sandor L."/>
            <person name="Poggeler S."/>
            <person name="Barry K."/>
            <person name="Grigoriev I.V."/>
            <person name="Nowrousian M."/>
        </authorList>
    </citation>
    <scope>NUCLEOTIDE SEQUENCE [LARGE SCALE GENOMIC DNA]</scope>
    <source>
        <strain evidence="7 8">CBS 389.68</strain>
    </source>
</reference>
<evidence type="ECO:0000313" key="8">
    <source>
        <dbReference type="Proteomes" id="UP000298138"/>
    </source>
</evidence>
<evidence type="ECO:0000256" key="2">
    <source>
        <dbReference type="ARBA" id="ARBA00022692"/>
    </source>
</evidence>
<feature type="transmembrane region" description="Helical" evidence="5">
    <location>
        <begin position="7"/>
        <end position="30"/>
    </location>
</feature>
<comment type="subcellular location">
    <subcellularLocation>
        <location evidence="1">Membrane</location>
        <topology evidence="1">Multi-pass membrane protein</topology>
    </subcellularLocation>
</comment>
<keyword evidence="3 5" id="KW-1133">Transmembrane helix</keyword>
<dbReference type="AlphaFoldDB" id="A0A4S2MM35"/>
<feature type="transmembrane region" description="Helical" evidence="5">
    <location>
        <begin position="77"/>
        <end position="95"/>
    </location>
</feature>
<evidence type="ECO:0000259" key="6">
    <source>
        <dbReference type="Pfam" id="PF01284"/>
    </source>
</evidence>
<evidence type="ECO:0000313" key="7">
    <source>
        <dbReference type="EMBL" id="TGZ76199.1"/>
    </source>
</evidence>
<evidence type="ECO:0000256" key="5">
    <source>
        <dbReference type="SAM" id="Phobius"/>
    </source>
</evidence>
<keyword evidence="4 5" id="KW-0472">Membrane</keyword>
<feature type="transmembrane region" description="Helical" evidence="5">
    <location>
        <begin position="50"/>
        <end position="70"/>
    </location>
</feature>
<name>A0A4S2MM35_9PEZI</name>
<feature type="domain" description="MARVEL" evidence="6">
    <location>
        <begin position="8"/>
        <end position="141"/>
    </location>
</feature>
<dbReference type="Pfam" id="PF01284">
    <property type="entry name" value="MARVEL"/>
    <property type="match status" value="1"/>
</dbReference>
<feature type="transmembrane region" description="Helical" evidence="5">
    <location>
        <begin position="125"/>
        <end position="147"/>
    </location>
</feature>
<dbReference type="GO" id="GO:0016020">
    <property type="term" value="C:membrane"/>
    <property type="evidence" value="ECO:0007669"/>
    <property type="project" value="UniProtKB-SubCell"/>
</dbReference>
<protein>
    <submittedName>
        <fullName evidence="7">Integral membrane protein</fullName>
    </submittedName>
</protein>
<evidence type="ECO:0000256" key="1">
    <source>
        <dbReference type="ARBA" id="ARBA00004141"/>
    </source>
</evidence>
<dbReference type="PANTHER" id="PTHR39608">
    <property type="entry name" value="INTEGRAL MEMBRANE PROTEIN (AFU_ORTHOLOGUE AFUA_5G08640)"/>
    <property type="match status" value="1"/>
</dbReference>
<keyword evidence="8" id="KW-1185">Reference proteome</keyword>
<dbReference type="PANTHER" id="PTHR39608:SF1">
    <property type="entry name" value="INTEGRAL MEMBRANE PROTEIN (AFU_ORTHOLOGUE AFUA_5G08640)"/>
    <property type="match status" value="1"/>
</dbReference>
<dbReference type="InterPro" id="IPR008253">
    <property type="entry name" value="Marvel"/>
</dbReference>
<keyword evidence="2 5" id="KW-0812">Transmembrane</keyword>
<sequence>MVVVSRFISIVLRTLELISAVIVAGIVGHYLNQSDERDIFPEKRMIYTEVVAGLSIFFALIMLIPFTWAINAFVLDFVMFVLWIVSFGLLVDYVAPSSCKWGIQINPFYYGDGLQETCERWKASVAFSFISAMLWLASSVLAMWVLYRMRRHDDVTIRRRPWYRRHI</sequence>
<gene>
    <name evidence="7" type="ORF">EX30DRAFT_336903</name>
</gene>
<evidence type="ECO:0000256" key="4">
    <source>
        <dbReference type="ARBA" id="ARBA00023136"/>
    </source>
</evidence>
<evidence type="ECO:0000256" key="3">
    <source>
        <dbReference type="ARBA" id="ARBA00022989"/>
    </source>
</evidence>
<dbReference type="Proteomes" id="UP000298138">
    <property type="component" value="Unassembled WGS sequence"/>
</dbReference>
<proteinExistence type="predicted"/>
<dbReference type="EMBL" id="ML220200">
    <property type="protein sequence ID" value="TGZ76199.1"/>
    <property type="molecule type" value="Genomic_DNA"/>
</dbReference>